<dbReference type="Pfam" id="PF13439">
    <property type="entry name" value="Glyco_transf_4"/>
    <property type="match status" value="1"/>
</dbReference>
<dbReference type="EMBL" id="JASVEJ010000023">
    <property type="protein sequence ID" value="MDL5057061.1"/>
    <property type="molecule type" value="Genomic_DNA"/>
</dbReference>
<evidence type="ECO:0000313" key="3">
    <source>
        <dbReference type="Proteomes" id="UP001230986"/>
    </source>
</evidence>
<organism evidence="2 3">
    <name type="scientific">Geitlerinema calcuttense NRMC-F 0142</name>
    <dbReference type="NCBI Taxonomy" id="2922238"/>
    <lineage>
        <taxon>Bacteria</taxon>
        <taxon>Bacillati</taxon>
        <taxon>Cyanobacteriota</taxon>
        <taxon>Cyanophyceae</taxon>
        <taxon>Geitlerinematales</taxon>
        <taxon>Geitlerinemataceae</taxon>
        <taxon>Geitlerinema</taxon>
    </lineage>
</organism>
<keyword evidence="2" id="KW-0328">Glycosyltransferase</keyword>
<keyword evidence="2" id="KW-0808">Transferase</keyword>
<dbReference type="EC" id="2.4.-.-" evidence="2"/>
<evidence type="ECO:0000259" key="1">
    <source>
        <dbReference type="Pfam" id="PF13439"/>
    </source>
</evidence>
<protein>
    <submittedName>
        <fullName evidence="2">Glycosyltransferase</fullName>
        <ecNumber evidence="2">2.4.-.-</ecNumber>
    </submittedName>
</protein>
<gene>
    <name evidence="2" type="ORF">QQ055_06230</name>
</gene>
<dbReference type="PANTHER" id="PTHR12526:SF630">
    <property type="entry name" value="GLYCOSYLTRANSFERASE"/>
    <property type="match status" value="1"/>
</dbReference>
<proteinExistence type="predicted"/>
<name>A0ABT7M1Y8_9CYAN</name>
<dbReference type="Pfam" id="PF13692">
    <property type="entry name" value="Glyco_trans_1_4"/>
    <property type="match status" value="1"/>
</dbReference>
<reference evidence="2 3" key="1">
    <citation type="submission" date="2023-06" db="EMBL/GenBank/DDBJ databases">
        <title>Whole genome sequence of Oscillatoria calcuttensis NRMC-F 0142.</title>
        <authorList>
            <person name="Shakena Fathima T."/>
            <person name="Muralitharan G."/>
            <person name="Thajuddin N."/>
        </authorList>
    </citation>
    <scope>NUCLEOTIDE SEQUENCE [LARGE SCALE GENOMIC DNA]</scope>
    <source>
        <strain evidence="2 3">NRMC-F 0142</strain>
    </source>
</reference>
<dbReference type="RefSeq" id="WP_286004383.1">
    <property type="nucleotide sequence ID" value="NZ_JASVEJ010000023.1"/>
</dbReference>
<dbReference type="SUPFAM" id="SSF53756">
    <property type="entry name" value="UDP-Glycosyltransferase/glycogen phosphorylase"/>
    <property type="match status" value="1"/>
</dbReference>
<dbReference type="PANTHER" id="PTHR12526">
    <property type="entry name" value="GLYCOSYLTRANSFERASE"/>
    <property type="match status" value="1"/>
</dbReference>
<keyword evidence="3" id="KW-1185">Reference proteome</keyword>
<dbReference type="InterPro" id="IPR028098">
    <property type="entry name" value="Glyco_trans_4-like_N"/>
</dbReference>
<sequence>MTDRTIGFYQILRSLPRLEQNPLQPLSIPMGCIHPHTTHRLKTLTSMQPYTRPVGLPNDRAQNHREPRAKKAQVLFFTPSLGNGGAEMHVLRAINALDRSQFTVSVALAQTGGTYEAALAEDVAVYALNPPHIRSSLVRTIRAILPLRRLIQTVQPDLLCAVQDHANLAAILACYKLAKPPRLAISVQNAPIAQYHRLWHPLDRLMCFSIAHFYDRADQIIAISQGVAAEIATLMSGKPCPLEVIYNAGVDPHVLQGATHPIGRDRAIPLIVACGRLHEQKGFSYLIDALARVRETVPAHLWIVGEGPLKSSLERQIQKRGLSDCVRLVGFQSNPYQYMAAADVFVLSSLYEGFGNVIVEAMACGTPVIATRCHHGPAEIIEDGVNGLLVPPADGESLAQAIARVLTDSALRQHLSDRGRLRSQDFQAQTIAATYGNLFLQLLAQSL</sequence>
<dbReference type="Gene3D" id="3.40.50.2000">
    <property type="entry name" value="Glycogen Phosphorylase B"/>
    <property type="match status" value="2"/>
</dbReference>
<feature type="domain" description="Glycosyltransferase subfamily 4-like N-terminal" evidence="1">
    <location>
        <begin position="84"/>
        <end position="251"/>
    </location>
</feature>
<accession>A0ABT7M1Y8</accession>
<evidence type="ECO:0000313" key="2">
    <source>
        <dbReference type="EMBL" id="MDL5057061.1"/>
    </source>
</evidence>
<dbReference type="CDD" id="cd03811">
    <property type="entry name" value="GT4_GT28_WabH-like"/>
    <property type="match status" value="1"/>
</dbReference>
<dbReference type="GO" id="GO:0016757">
    <property type="term" value="F:glycosyltransferase activity"/>
    <property type="evidence" value="ECO:0007669"/>
    <property type="project" value="UniProtKB-KW"/>
</dbReference>
<comment type="caution">
    <text evidence="2">The sequence shown here is derived from an EMBL/GenBank/DDBJ whole genome shotgun (WGS) entry which is preliminary data.</text>
</comment>
<dbReference type="Proteomes" id="UP001230986">
    <property type="component" value="Unassembled WGS sequence"/>
</dbReference>